<dbReference type="PANTHER" id="PTHR33167">
    <property type="entry name" value="TRANSCRIPTION FACTOR, PUTATIVE (DUF863)-RELATED"/>
    <property type="match status" value="1"/>
</dbReference>
<sequence>MRDSSFSSLNTGNMLNDGHFDLNSVQFCSDSLKQRLKQTMINQELVFARQVFELHQLYEIQIAMTEEIKHRDFDNSSPVNLNNRVKHPMSELRLNAGDYKQKPINLQLSADEFIRQSSHDLSGKQALGRSFPIVSRNSFRHTAAFDLNRSLTIGEDTGKRAVEHKSWMRKRTYWPPPDIIDLEDPNTIFSNDADFGLPSDLITPSSCLKDKNNLQSASENRTGPLSHGSTSSRPFNDVGLTRHRQTLCNTGFCQDFVATNKSAPRERIKLDLNIVLLEDLSCISCSPSGVAITKTVHSLCPGTSSVSPTSPRRSHFSSCAEIHEVGRNSIITAEGPLSRGDKSESNEGKIVYVDLESDSGEELCNSGDQKIESVGSTSIEMENVPKLCPSYNESQTVDICPEKAYSGSPDSNVHCSSSKEAELDGTEQKAAELLMQLSLPKLIYPKVSETKEDDVRQCSSKSYEALVLNTKECGPDDYCISSNAIVEDVSAKKDGRYKLKRGTRMKDFQKDILSSLSTLSRHEIREDLNIFEGIIKSREYKRTRAKIANEVDWCRPTRTKRSRISRR</sequence>
<reference evidence="2 3" key="1">
    <citation type="submission" date="2024-03" db="EMBL/GenBank/DDBJ databases">
        <title>WGS assembly of Saponaria officinalis var. Norfolk2.</title>
        <authorList>
            <person name="Jenkins J."/>
            <person name="Shu S."/>
            <person name="Grimwood J."/>
            <person name="Barry K."/>
            <person name="Goodstein D."/>
            <person name="Schmutz J."/>
            <person name="Leebens-Mack J."/>
            <person name="Osbourn A."/>
        </authorList>
    </citation>
    <scope>NUCLEOTIDE SEQUENCE [LARGE SCALE GENOMIC DNA]</scope>
    <source>
        <strain evidence="3">cv. Norfolk2</strain>
        <strain evidence="2">JIC</strain>
        <tissue evidence="2">Leaf</tissue>
    </source>
</reference>
<dbReference type="Pfam" id="PF05904">
    <property type="entry name" value="DUF863"/>
    <property type="match status" value="1"/>
</dbReference>
<dbReference type="PANTHER" id="PTHR33167:SF29">
    <property type="entry name" value="T28K15.14 PROTEIN"/>
    <property type="match status" value="1"/>
</dbReference>
<comment type="caution">
    <text evidence="2">The sequence shown here is derived from an EMBL/GenBank/DDBJ whole genome shotgun (WGS) entry which is preliminary data.</text>
</comment>
<dbReference type="EMBL" id="JBDFQZ010000008">
    <property type="protein sequence ID" value="KAK9698741.1"/>
    <property type="molecule type" value="Genomic_DNA"/>
</dbReference>
<dbReference type="AlphaFoldDB" id="A0AAW1J722"/>
<evidence type="ECO:0000313" key="2">
    <source>
        <dbReference type="EMBL" id="KAK9698742.1"/>
    </source>
</evidence>
<name>A0AAW1J722_SAPOF</name>
<protein>
    <submittedName>
        <fullName evidence="2">Uncharacterized protein</fullName>
    </submittedName>
</protein>
<evidence type="ECO:0000256" key="1">
    <source>
        <dbReference type="SAM" id="MobiDB-lite"/>
    </source>
</evidence>
<evidence type="ECO:0000313" key="3">
    <source>
        <dbReference type="Proteomes" id="UP001443914"/>
    </source>
</evidence>
<feature type="compositionally biased region" description="Polar residues" evidence="1">
    <location>
        <begin position="215"/>
        <end position="234"/>
    </location>
</feature>
<dbReference type="EMBL" id="JBDFQZ010000008">
    <property type="protein sequence ID" value="KAK9698742.1"/>
    <property type="molecule type" value="Genomic_DNA"/>
</dbReference>
<accession>A0AAW1J722</accession>
<keyword evidence="3" id="KW-1185">Reference proteome</keyword>
<dbReference type="Proteomes" id="UP001443914">
    <property type="component" value="Unassembled WGS sequence"/>
</dbReference>
<gene>
    <name evidence="2" type="ORF">RND81_08G127900</name>
</gene>
<proteinExistence type="predicted"/>
<feature type="region of interest" description="Disordered" evidence="1">
    <location>
        <begin position="215"/>
        <end position="236"/>
    </location>
</feature>
<organism evidence="2 3">
    <name type="scientific">Saponaria officinalis</name>
    <name type="common">Common soapwort</name>
    <name type="synonym">Lychnis saponaria</name>
    <dbReference type="NCBI Taxonomy" id="3572"/>
    <lineage>
        <taxon>Eukaryota</taxon>
        <taxon>Viridiplantae</taxon>
        <taxon>Streptophyta</taxon>
        <taxon>Embryophyta</taxon>
        <taxon>Tracheophyta</taxon>
        <taxon>Spermatophyta</taxon>
        <taxon>Magnoliopsida</taxon>
        <taxon>eudicotyledons</taxon>
        <taxon>Gunneridae</taxon>
        <taxon>Pentapetalae</taxon>
        <taxon>Caryophyllales</taxon>
        <taxon>Caryophyllaceae</taxon>
        <taxon>Caryophylleae</taxon>
        <taxon>Saponaria</taxon>
    </lineage>
</organism>
<dbReference type="InterPro" id="IPR008581">
    <property type="entry name" value="DUF863_pln"/>
</dbReference>